<accession>A0A9J6H4L4</accession>
<evidence type="ECO:0000256" key="1">
    <source>
        <dbReference type="SAM" id="MobiDB-lite"/>
    </source>
</evidence>
<feature type="compositionally biased region" description="Polar residues" evidence="1">
    <location>
        <begin position="21"/>
        <end position="31"/>
    </location>
</feature>
<sequence>MSRAASSSSGETKSFWRRPRLSSQCNASSANRFAGPTIRVAAPSSQMQPLTNRRLSSSPQQQSSDEEDEELRSFLTIREPIPRHSAGARRGRDESPSSPASSFDSTRLSPWSTPTSPRWSGSTTPPGSSSLEGHSPGLSTSLSSSPFSDASVVVSSDPRKNSRDGGPFAKCVSSSASTSSSPGCRVSLNGDQPPPPCNIWAGGFKWQDPPGAAHAKNRDECLQISDFWKYHHRRSSDVSSDADSRRGDDIDASFDGTRRASSFDALELDSDDSFVDAVRGARPKISLPVPKHSPPKNNFPEPQQPSYPGRSRQDSKEPCCHCKPSPNLMPLECCEQDARGQGDEPLGSGVGSRKGLNWPCTLQPPTQRCEDCLYSVPLSTGIQWVQASCGKFPWNRRRGSVGGSSIVCFSSGVGINAV</sequence>
<dbReference type="Proteomes" id="UP000821853">
    <property type="component" value="Chromosome 9"/>
</dbReference>
<feature type="compositionally biased region" description="Low complexity" evidence="1">
    <location>
        <begin position="96"/>
        <end position="156"/>
    </location>
</feature>
<gene>
    <name evidence="2" type="ORF">HPB48_005279</name>
</gene>
<name>A0A9J6H4L4_HAELO</name>
<feature type="region of interest" description="Disordered" evidence="1">
    <location>
        <begin position="1"/>
        <end position="193"/>
    </location>
</feature>
<keyword evidence="3" id="KW-1185">Reference proteome</keyword>
<reference evidence="2 3" key="1">
    <citation type="journal article" date="2020" name="Cell">
        <title>Large-Scale Comparative Analyses of Tick Genomes Elucidate Their Genetic Diversity and Vector Capacities.</title>
        <authorList>
            <consortium name="Tick Genome and Microbiome Consortium (TIGMIC)"/>
            <person name="Jia N."/>
            <person name="Wang J."/>
            <person name="Shi W."/>
            <person name="Du L."/>
            <person name="Sun Y."/>
            <person name="Zhan W."/>
            <person name="Jiang J.F."/>
            <person name="Wang Q."/>
            <person name="Zhang B."/>
            <person name="Ji P."/>
            <person name="Bell-Sakyi L."/>
            <person name="Cui X.M."/>
            <person name="Yuan T.T."/>
            <person name="Jiang B.G."/>
            <person name="Yang W.F."/>
            <person name="Lam T.T."/>
            <person name="Chang Q.C."/>
            <person name="Ding S.J."/>
            <person name="Wang X.J."/>
            <person name="Zhu J.G."/>
            <person name="Ruan X.D."/>
            <person name="Zhao L."/>
            <person name="Wei J.T."/>
            <person name="Ye R.Z."/>
            <person name="Que T.C."/>
            <person name="Du C.H."/>
            <person name="Zhou Y.H."/>
            <person name="Cheng J.X."/>
            <person name="Dai P.F."/>
            <person name="Guo W.B."/>
            <person name="Han X.H."/>
            <person name="Huang E.J."/>
            <person name="Li L.F."/>
            <person name="Wei W."/>
            <person name="Gao Y.C."/>
            <person name="Liu J.Z."/>
            <person name="Shao H.Z."/>
            <person name="Wang X."/>
            <person name="Wang C.C."/>
            <person name="Yang T.C."/>
            <person name="Huo Q.B."/>
            <person name="Li W."/>
            <person name="Chen H.Y."/>
            <person name="Chen S.E."/>
            <person name="Zhou L.G."/>
            <person name="Ni X.B."/>
            <person name="Tian J.H."/>
            <person name="Sheng Y."/>
            <person name="Liu T."/>
            <person name="Pan Y.S."/>
            <person name="Xia L.Y."/>
            <person name="Li J."/>
            <person name="Zhao F."/>
            <person name="Cao W.C."/>
        </authorList>
    </citation>
    <scope>NUCLEOTIDE SEQUENCE [LARGE SCALE GENOMIC DNA]</scope>
    <source>
        <strain evidence="2">HaeL-2018</strain>
    </source>
</reference>
<dbReference type="EMBL" id="JABSTR010000011">
    <property type="protein sequence ID" value="KAH9381588.1"/>
    <property type="molecule type" value="Genomic_DNA"/>
</dbReference>
<feature type="compositionally biased region" description="Polar residues" evidence="1">
    <location>
        <begin position="1"/>
        <end position="12"/>
    </location>
</feature>
<protein>
    <submittedName>
        <fullName evidence="2">Uncharacterized protein</fullName>
    </submittedName>
</protein>
<dbReference type="AlphaFoldDB" id="A0A9J6H4L4"/>
<evidence type="ECO:0000313" key="3">
    <source>
        <dbReference type="Proteomes" id="UP000821853"/>
    </source>
</evidence>
<comment type="caution">
    <text evidence="2">The sequence shown here is derived from an EMBL/GenBank/DDBJ whole genome shotgun (WGS) entry which is preliminary data.</text>
</comment>
<feature type="region of interest" description="Disordered" evidence="1">
    <location>
        <begin position="198"/>
        <end position="217"/>
    </location>
</feature>
<organism evidence="2 3">
    <name type="scientific">Haemaphysalis longicornis</name>
    <name type="common">Bush tick</name>
    <dbReference type="NCBI Taxonomy" id="44386"/>
    <lineage>
        <taxon>Eukaryota</taxon>
        <taxon>Metazoa</taxon>
        <taxon>Ecdysozoa</taxon>
        <taxon>Arthropoda</taxon>
        <taxon>Chelicerata</taxon>
        <taxon>Arachnida</taxon>
        <taxon>Acari</taxon>
        <taxon>Parasitiformes</taxon>
        <taxon>Ixodida</taxon>
        <taxon>Ixodoidea</taxon>
        <taxon>Ixodidae</taxon>
        <taxon>Haemaphysalinae</taxon>
        <taxon>Haemaphysalis</taxon>
    </lineage>
</organism>
<feature type="region of interest" description="Disordered" evidence="1">
    <location>
        <begin position="285"/>
        <end position="313"/>
    </location>
</feature>
<evidence type="ECO:0000313" key="2">
    <source>
        <dbReference type="EMBL" id="KAH9381588.1"/>
    </source>
</evidence>
<feature type="region of interest" description="Disordered" evidence="1">
    <location>
        <begin position="233"/>
        <end position="263"/>
    </location>
</feature>
<dbReference type="VEuPathDB" id="VectorBase:HLOH_048756"/>
<proteinExistence type="predicted"/>
<feature type="compositionally biased region" description="Low complexity" evidence="1">
    <location>
        <begin position="53"/>
        <end position="63"/>
    </location>
</feature>